<organism evidence="1 3">
    <name type="scientific">Didymodactylos carnosus</name>
    <dbReference type="NCBI Taxonomy" id="1234261"/>
    <lineage>
        <taxon>Eukaryota</taxon>
        <taxon>Metazoa</taxon>
        <taxon>Spiralia</taxon>
        <taxon>Gnathifera</taxon>
        <taxon>Rotifera</taxon>
        <taxon>Eurotatoria</taxon>
        <taxon>Bdelloidea</taxon>
        <taxon>Philodinida</taxon>
        <taxon>Philodinidae</taxon>
        <taxon>Didymodactylos</taxon>
    </lineage>
</organism>
<dbReference type="InterPro" id="IPR051320">
    <property type="entry name" value="Viral_Replic_Matur_Polypro"/>
</dbReference>
<dbReference type="InterPro" id="IPR043128">
    <property type="entry name" value="Rev_trsase/Diguanyl_cyclase"/>
</dbReference>
<sequence length="295" mass="33983">MDQFHDKYPSLLNICHEIDPPPSNDHILQYLISNVKRLDLMMKLNPHEHLDDMVNTIENIQHRQTFKKFLQDYRHLFDTSKIIVAKTEVSYLINTKTHSPPCSKCYTMSKKREDALYDVLVELIKTGLISKAKSPYAAPAPLHRKEHLAHIQKVLECLNRNNLKLNPLKCSTAQTKISYLGHTITASAIIPLNDKINAILRLKEPRTLKEANQFIGVLSSYRKFIPRFPEVAAPIHAITNLTTKNRHKFKCEQKQSKIFYELNKMLTTAPLLLQFPDDSKPLILSGDIPHGELKY</sequence>
<dbReference type="PANTHER" id="PTHR33064:SF37">
    <property type="entry name" value="RIBONUCLEASE H"/>
    <property type="match status" value="1"/>
</dbReference>
<name>A0A8S2E404_9BILA</name>
<dbReference type="PANTHER" id="PTHR33064">
    <property type="entry name" value="POL PROTEIN"/>
    <property type="match status" value="1"/>
</dbReference>
<proteinExistence type="predicted"/>
<dbReference type="Proteomes" id="UP000677228">
    <property type="component" value="Unassembled WGS sequence"/>
</dbReference>
<dbReference type="EMBL" id="CAJOBA010015643">
    <property type="protein sequence ID" value="CAF3888552.1"/>
    <property type="molecule type" value="Genomic_DNA"/>
</dbReference>
<gene>
    <name evidence="1" type="ORF">OVA965_LOCUS20011</name>
    <name evidence="2" type="ORF">TMI583_LOCUS20259</name>
</gene>
<comment type="caution">
    <text evidence="1">The sequence shown here is derived from an EMBL/GenBank/DDBJ whole genome shotgun (WGS) entry which is preliminary data.</text>
</comment>
<evidence type="ECO:0008006" key="4">
    <source>
        <dbReference type="Google" id="ProtNLM"/>
    </source>
</evidence>
<evidence type="ECO:0000313" key="2">
    <source>
        <dbReference type="EMBL" id="CAF3888552.1"/>
    </source>
</evidence>
<dbReference type="EMBL" id="CAJNOK010010491">
    <property type="protein sequence ID" value="CAF1117198.1"/>
    <property type="molecule type" value="Genomic_DNA"/>
</dbReference>
<dbReference type="SUPFAM" id="SSF56672">
    <property type="entry name" value="DNA/RNA polymerases"/>
    <property type="match status" value="1"/>
</dbReference>
<evidence type="ECO:0000313" key="1">
    <source>
        <dbReference type="EMBL" id="CAF1117198.1"/>
    </source>
</evidence>
<dbReference type="InterPro" id="IPR043502">
    <property type="entry name" value="DNA/RNA_pol_sf"/>
</dbReference>
<dbReference type="Proteomes" id="UP000682733">
    <property type="component" value="Unassembled WGS sequence"/>
</dbReference>
<evidence type="ECO:0000313" key="3">
    <source>
        <dbReference type="Proteomes" id="UP000677228"/>
    </source>
</evidence>
<dbReference type="Gene3D" id="3.30.70.270">
    <property type="match status" value="2"/>
</dbReference>
<dbReference type="AlphaFoldDB" id="A0A8S2E404"/>
<protein>
    <recommendedName>
        <fullName evidence="4">Reverse transcriptase/retrotransposon-derived protein RNase H-like domain-containing protein</fullName>
    </recommendedName>
</protein>
<accession>A0A8S2E404</accession>
<reference evidence="1" key="1">
    <citation type="submission" date="2021-02" db="EMBL/GenBank/DDBJ databases">
        <authorList>
            <person name="Nowell W R."/>
        </authorList>
    </citation>
    <scope>NUCLEOTIDE SEQUENCE</scope>
</reference>